<evidence type="ECO:0000313" key="8">
    <source>
        <dbReference type="EMBL" id="GIF84951.1"/>
    </source>
</evidence>
<dbReference type="GO" id="GO:0016987">
    <property type="term" value="F:sigma factor activity"/>
    <property type="evidence" value="ECO:0007669"/>
    <property type="project" value="UniProtKB-KW"/>
</dbReference>
<sequence>MDDFGDFYAARKDAVYRAVLVATRGQPGAEDAVAEAFTRAYARWAAVRAHPDPTAWVLRTALNEQRSWWRRLRRELLGDPPERGARDRDPGGLDERLRAMVLALPRRQREVVALRLLADLSAEETGRSLRIGAATVHVHLHRALATLRAQLAGTAGDGVRLAGEENR</sequence>
<dbReference type="InterPro" id="IPR013325">
    <property type="entry name" value="RNA_pol_sigma_r2"/>
</dbReference>
<accession>A0A8J3JHW8</accession>
<evidence type="ECO:0000256" key="1">
    <source>
        <dbReference type="ARBA" id="ARBA00010641"/>
    </source>
</evidence>
<dbReference type="Pfam" id="PF04542">
    <property type="entry name" value="Sigma70_r2"/>
    <property type="match status" value="1"/>
</dbReference>
<dbReference type="Gene3D" id="1.10.10.10">
    <property type="entry name" value="Winged helix-like DNA-binding domain superfamily/Winged helix DNA-binding domain"/>
    <property type="match status" value="1"/>
</dbReference>
<dbReference type="GO" id="GO:0003677">
    <property type="term" value="F:DNA binding"/>
    <property type="evidence" value="ECO:0007669"/>
    <property type="project" value="UniProtKB-KW"/>
</dbReference>
<feature type="domain" description="RNA polymerase sigma factor 70 region 4 type 2" evidence="7">
    <location>
        <begin position="95"/>
        <end position="147"/>
    </location>
</feature>
<dbReference type="Gene3D" id="1.10.1740.10">
    <property type="match status" value="1"/>
</dbReference>
<dbReference type="RefSeq" id="WP_203754030.1">
    <property type="nucleotide sequence ID" value="NZ_BONF01000042.1"/>
</dbReference>
<dbReference type="GO" id="GO:0006352">
    <property type="term" value="P:DNA-templated transcription initiation"/>
    <property type="evidence" value="ECO:0007669"/>
    <property type="project" value="InterPro"/>
</dbReference>
<keyword evidence="9" id="KW-1185">Reference proteome</keyword>
<dbReference type="SUPFAM" id="SSF88659">
    <property type="entry name" value="Sigma3 and sigma4 domains of RNA polymerase sigma factors"/>
    <property type="match status" value="1"/>
</dbReference>
<dbReference type="PANTHER" id="PTHR43133">
    <property type="entry name" value="RNA POLYMERASE ECF-TYPE SIGMA FACTO"/>
    <property type="match status" value="1"/>
</dbReference>
<dbReference type="Proteomes" id="UP000601223">
    <property type="component" value="Unassembled WGS sequence"/>
</dbReference>
<dbReference type="CDD" id="cd06171">
    <property type="entry name" value="Sigma70_r4"/>
    <property type="match status" value="1"/>
</dbReference>
<comment type="caution">
    <text evidence="8">The sequence shown here is derived from an EMBL/GenBank/DDBJ whole genome shotgun (WGS) entry which is preliminary data.</text>
</comment>
<dbReference type="InterPro" id="IPR007627">
    <property type="entry name" value="RNA_pol_sigma70_r2"/>
</dbReference>
<name>A0A8J3JHW8_9ACTN</name>
<evidence type="ECO:0000256" key="4">
    <source>
        <dbReference type="ARBA" id="ARBA00023125"/>
    </source>
</evidence>
<evidence type="ECO:0000256" key="2">
    <source>
        <dbReference type="ARBA" id="ARBA00023015"/>
    </source>
</evidence>
<gene>
    <name evidence="8" type="ORF">Cba03nite_63000</name>
</gene>
<dbReference type="InterPro" id="IPR039425">
    <property type="entry name" value="RNA_pol_sigma-70-like"/>
</dbReference>
<evidence type="ECO:0000259" key="7">
    <source>
        <dbReference type="Pfam" id="PF08281"/>
    </source>
</evidence>
<dbReference type="PANTHER" id="PTHR43133:SF50">
    <property type="entry name" value="ECF RNA POLYMERASE SIGMA FACTOR SIGM"/>
    <property type="match status" value="1"/>
</dbReference>
<protein>
    <submittedName>
        <fullName evidence="8">RNA polymerase</fullName>
    </submittedName>
</protein>
<dbReference type="Pfam" id="PF08281">
    <property type="entry name" value="Sigma70_r4_2"/>
    <property type="match status" value="1"/>
</dbReference>
<reference evidence="8 9" key="1">
    <citation type="submission" date="2021-01" db="EMBL/GenBank/DDBJ databases">
        <title>Whole genome shotgun sequence of Catellatospora bangladeshensis NBRC 107357.</title>
        <authorList>
            <person name="Komaki H."/>
            <person name="Tamura T."/>
        </authorList>
    </citation>
    <scope>NUCLEOTIDE SEQUENCE [LARGE SCALE GENOMIC DNA]</scope>
    <source>
        <strain evidence="8 9">NBRC 107357</strain>
    </source>
</reference>
<evidence type="ECO:0000259" key="6">
    <source>
        <dbReference type="Pfam" id="PF04542"/>
    </source>
</evidence>
<evidence type="ECO:0000313" key="9">
    <source>
        <dbReference type="Proteomes" id="UP000601223"/>
    </source>
</evidence>
<feature type="domain" description="RNA polymerase sigma-70 region 2" evidence="6">
    <location>
        <begin position="9"/>
        <end position="74"/>
    </location>
</feature>
<dbReference type="InterPro" id="IPR013249">
    <property type="entry name" value="RNA_pol_sigma70_r4_t2"/>
</dbReference>
<organism evidence="8 9">
    <name type="scientific">Catellatospora bangladeshensis</name>
    <dbReference type="NCBI Taxonomy" id="310355"/>
    <lineage>
        <taxon>Bacteria</taxon>
        <taxon>Bacillati</taxon>
        <taxon>Actinomycetota</taxon>
        <taxon>Actinomycetes</taxon>
        <taxon>Micromonosporales</taxon>
        <taxon>Micromonosporaceae</taxon>
        <taxon>Catellatospora</taxon>
    </lineage>
</organism>
<keyword evidence="2" id="KW-0805">Transcription regulation</keyword>
<keyword evidence="5" id="KW-0804">Transcription</keyword>
<dbReference type="InterPro" id="IPR036388">
    <property type="entry name" value="WH-like_DNA-bd_sf"/>
</dbReference>
<keyword evidence="4" id="KW-0238">DNA-binding</keyword>
<proteinExistence type="inferred from homology"/>
<dbReference type="InterPro" id="IPR014284">
    <property type="entry name" value="RNA_pol_sigma-70_dom"/>
</dbReference>
<dbReference type="NCBIfam" id="TIGR02937">
    <property type="entry name" value="sigma70-ECF"/>
    <property type="match status" value="1"/>
</dbReference>
<evidence type="ECO:0000256" key="3">
    <source>
        <dbReference type="ARBA" id="ARBA00023082"/>
    </source>
</evidence>
<dbReference type="SUPFAM" id="SSF88946">
    <property type="entry name" value="Sigma2 domain of RNA polymerase sigma factors"/>
    <property type="match status" value="1"/>
</dbReference>
<keyword evidence="3" id="KW-0731">Sigma factor</keyword>
<comment type="similarity">
    <text evidence="1">Belongs to the sigma-70 factor family. ECF subfamily.</text>
</comment>
<dbReference type="AlphaFoldDB" id="A0A8J3JHW8"/>
<evidence type="ECO:0000256" key="5">
    <source>
        <dbReference type="ARBA" id="ARBA00023163"/>
    </source>
</evidence>
<dbReference type="EMBL" id="BONF01000042">
    <property type="protein sequence ID" value="GIF84951.1"/>
    <property type="molecule type" value="Genomic_DNA"/>
</dbReference>
<dbReference type="InterPro" id="IPR013324">
    <property type="entry name" value="RNA_pol_sigma_r3/r4-like"/>
</dbReference>